<dbReference type="Gene3D" id="1.10.1000.11">
    <property type="entry name" value="Arf Nucleotide-binding Site Opener,domain 2"/>
    <property type="match status" value="1"/>
</dbReference>
<feature type="region of interest" description="Disordered" evidence="2">
    <location>
        <begin position="1"/>
        <end position="67"/>
    </location>
</feature>
<feature type="domain" description="PH" evidence="3">
    <location>
        <begin position="662"/>
        <end position="828"/>
    </location>
</feature>
<organism evidence="5 6">
    <name type="scientific">Hesseltinella vesiculosa</name>
    <dbReference type="NCBI Taxonomy" id="101127"/>
    <lineage>
        <taxon>Eukaryota</taxon>
        <taxon>Fungi</taxon>
        <taxon>Fungi incertae sedis</taxon>
        <taxon>Mucoromycota</taxon>
        <taxon>Mucoromycotina</taxon>
        <taxon>Mucoromycetes</taxon>
        <taxon>Mucorales</taxon>
        <taxon>Cunninghamellaceae</taxon>
        <taxon>Hesseltinella</taxon>
    </lineage>
</organism>
<dbReference type="AlphaFoldDB" id="A0A1X2G7N7"/>
<dbReference type="Pfam" id="PF01369">
    <property type="entry name" value="Sec7"/>
    <property type="match status" value="1"/>
</dbReference>
<evidence type="ECO:0000313" key="5">
    <source>
        <dbReference type="EMBL" id="ORX47156.1"/>
    </source>
</evidence>
<dbReference type="OrthoDB" id="2157641at2759"/>
<protein>
    <recommendedName>
        <fullName evidence="7">SEC7 domain-containing protein</fullName>
    </recommendedName>
</protein>
<dbReference type="GO" id="GO:0032012">
    <property type="term" value="P:regulation of ARF protein signal transduction"/>
    <property type="evidence" value="ECO:0007669"/>
    <property type="project" value="InterPro"/>
</dbReference>
<dbReference type="Gene3D" id="2.30.29.30">
    <property type="entry name" value="Pleckstrin-homology domain (PH domain)/Phosphotyrosine-binding domain (PTB)"/>
    <property type="match status" value="1"/>
</dbReference>
<dbReference type="SMART" id="SM00222">
    <property type="entry name" value="Sec7"/>
    <property type="match status" value="1"/>
</dbReference>
<dbReference type="SUPFAM" id="SSF50729">
    <property type="entry name" value="PH domain-like"/>
    <property type="match status" value="1"/>
</dbReference>
<dbReference type="PROSITE" id="PS50003">
    <property type="entry name" value="PH_DOMAIN"/>
    <property type="match status" value="1"/>
</dbReference>
<keyword evidence="1" id="KW-0175">Coiled coil</keyword>
<feature type="compositionally biased region" description="Low complexity" evidence="2">
    <location>
        <begin position="170"/>
        <end position="184"/>
    </location>
</feature>
<dbReference type="PANTHER" id="PTHR10663:SF373">
    <property type="entry name" value="PH AND SEC7 DOMAIN-CONTAINING PROTEIN C11E3.11C"/>
    <property type="match status" value="1"/>
</dbReference>
<proteinExistence type="predicted"/>
<dbReference type="GO" id="GO:0005085">
    <property type="term" value="F:guanyl-nucleotide exchange factor activity"/>
    <property type="evidence" value="ECO:0007669"/>
    <property type="project" value="InterPro"/>
</dbReference>
<dbReference type="PANTHER" id="PTHR10663">
    <property type="entry name" value="GUANYL-NUCLEOTIDE EXCHANGE FACTOR"/>
    <property type="match status" value="1"/>
</dbReference>
<feature type="region of interest" description="Disordered" evidence="2">
    <location>
        <begin position="168"/>
        <end position="256"/>
    </location>
</feature>
<comment type="caution">
    <text evidence="5">The sequence shown here is derived from an EMBL/GenBank/DDBJ whole genome shotgun (WGS) entry which is preliminary data.</text>
</comment>
<name>A0A1X2G7N7_9FUNG</name>
<reference evidence="5 6" key="1">
    <citation type="submission" date="2016-07" db="EMBL/GenBank/DDBJ databases">
        <title>Pervasive Adenine N6-methylation of Active Genes in Fungi.</title>
        <authorList>
            <consortium name="DOE Joint Genome Institute"/>
            <person name="Mondo S.J."/>
            <person name="Dannebaum R.O."/>
            <person name="Kuo R.C."/>
            <person name="Labutti K."/>
            <person name="Haridas S."/>
            <person name="Kuo A."/>
            <person name="Salamov A."/>
            <person name="Ahrendt S.R."/>
            <person name="Lipzen A."/>
            <person name="Sullivan W."/>
            <person name="Andreopoulos W.B."/>
            <person name="Clum A."/>
            <person name="Lindquist E."/>
            <person name="Daum C."/>
            <person name="Ramamoorthy G.K."/>
            <person name="Gryganskyi A."/>
            <person name="Culley D."/>
            <person name="Magnuson J.K."/>
            <person name="James T.Y."/>
            <person name="O'Malley M.A."/>
            <person name="Stajich J.E."/>
            <person name="Spatafora J.W."/>
            <person name="Visel A."/>
            <person name="Grigoriev I.V."/>
        </authorList>
    </citation>
    <scope>NUCLEOTIDE SEQUENCE [LARGE SCALE GENOMIC DNA]</scope>
    <source>
        <strain evidence="5 6">NRRL 3301</strain>
    </source>
</reference>
<sequence>MSKNSLQEDQSPIQETVDPAPNESKDNDDQSSPTLTDRPKNVSATLPPPLPPHHTLPKSGLAETQDDFKLQYHSYPLPHAHHAAPCAPIVPRSSSLDVRRTTSVSPPPSLLRSVNTIKHAQDDLDDSSGDDLDEEAVKRLSKRLSGGHFGSAGGLIYSTLSLQQLQQDISPSTTSTVSVSQQDTSPPPSPTSVTDRPSKTLQPSASSSTSSHRAADKSTTPPPPQHADHLDHPSPCPVINDPTPPTPHLPEPMPLLTVGANPAVPVVVDAAHPLTQPTDAIGVVSLPPSCEPDASDALSTHSTVEQEFTSEEYAQRLWQEDEVVYTDDVAEWLGNGSPESAQVLERYLAYFDFTDLHLEDALRYLCSKVPLKAESQQIDRILHQFSKRYHECHPASAFGTSDVIHAIVYSLILLNTDLHVAQGERKKMSRSAFVRNTMDGVRAQLEDLLPSTSLETQNPLLDQDKFASCVSLTADTPDHGLKRASSLNASHALRPLQPVQHPTQARRLHQRTAGSSSLDLSRHPLGSRAWESEMGQLLKQMYTSIRHQQIALPGSRLDTKKRSGVGNRLWKSTRDSLFIGSDSNSELDYGRPPMTPRSTMSSISGAFSRRRSISSMRSGYSHHSQHTQGISAMAGLGASNYQAVASMLHHPDLPMAFTSSAPYYKEGMIARKHLLEEANRRARTRDWKECFMVVDRGQLRMYRLDQAPPHRRKEKPGVAALARHPLQGMKSRSNQLPIAFESQLSLDQTVSSITSDVAMGAGDWVANAQLIGDIDLKHTLCNALPSGYSRQRRFAFALQQANGGVYLFQVGSQEQVHEWVATCNYWAARESKEPLMGGIGSLEYGWGSDLMEDDSTDPPSQVYEWEPSIPPLVPSTLGELAQLEALQHHIHTLNEELDRHRDLKQRIQQRFPKKNSQRVCAMTNFENKNQYLLHEIIKYQNYCDALEQSLSLQVKALPPPDSLSPSSSTQLRH</sequence>
<dbReference type="PROSITE" id="PS50190">
    <property type="entry name" value="SEC7"/>
    <property type="match status" value="1"/>
</dbReference>
<evidence type="ECO:0000259" key="4">
    <source>
        <dbReference type="PROSITE" id="PS50190"/>
    </source>
</evidence>
<dbReference type="InterPro" id="IPR000904">
    <property type="entry name" value="Sec7_dom"/>
</dbReference>
<accession>A0A1X2G7N7</accession>
<evidence type="ECO:0000259" key="3">
    <source>
        <dbReference type="PROSITE" id="PS50003"/>
    </source>
</evidence>
<feature type="coiled-coil region" evidence="1">
    <location>
        <begin position="883"/>
        <end position="910"/>
    </location>
</feature>
<dbReference type="Pfam" id="PF15410">
    <property type="entry name" value="PH_9"/>
    <property type="match status" value="1"/>
</dbReference>
<evidence type="ECO:0000256" key="1">
    <source>
        <dbReference type="SAM" id="Coils"/>
    </source>
</evidence>
<dbReference type="SUPFAM" id="SSF48425">
    <property type="entry name" value="Sec7 domain"/>
    <property type="match status" value="1"/>
</dbReference>
<gene>
    <name evidence="5" type="ORF">DM01DRAFT_362337</name>
</gene>
<dbReference type="STRING" id="101127.A0A1X2G7N7"/>
<dbReference type="InterPro" id="IPR041681">
    <property type="entry name" value="PH_9"/>
</dbReference>
<feature type="compositionally biased region" description="Polar residues" evidence="2">
    <location>
        <begin position="1"/>
        <end position="14"/>
    </location>
</feature>
<dbReference type="InterPro" id="IPR011993">
    <property type="entry name" value="PH-like_dom_sf"/>
</dbReference>
<dbReference type="EMBL" id="MCGT01000034">
    <property type="protein sequence ID" value="ORX47156.1"/>
    <property type="molecule type" value="Genomic_DNA"/>
</dbReference>
<evidence type="ECO:0008006" key="7">
    <source>
        <dbReference type="Google" id="ProtNLM"/>
    </source>
</evidence>
<dbReference type="Proteomes" id="UP000242146">
    <property type="component" value="Unassembled WGS sequence"/>
</dbReference>
<dbReference type="SMART" id="SM00233">
    <property type="entry name" value="PH"/>
    <property type="match status" value="1"/>
</dbReference>
<dbReference type="InterPro" id="IPR023394">
    <property type="entry name" value="Sec7_C_sf"/>
</dbReference>
<dbReference type="InterPro" id="IPR035999">
    <property type="entry name" value="Sec7_dom_sf"/>
</dbReference>
<keyword evidence="6" id="KW-1185">Reference proteome</keyword>
<feature type="domain" description="SEC7" evidence="4">
    <location>
        <begin position="298"/>
        <end position="464"/>
    </location>
</feature>
<evidence type="ECO:0000313" key="6">
    <source>
        <dbReference type="Proteomes" id="UP000242146"/>
    </source>
</evidence>
<dbReference type="InterPro" id="IPR001849">
    <property type="entry name" value="PH_domain"/>
</dbReference>
<feature type="compositionally biased region" description="Pro residues" evidence="2">
    <location>
        <begin position="242"/>
        <end position="253"/>
    </location>
</feature>
<evidence type="ECO:0000256" key="2">
    <source>
        <dbReference type="SAM" id="MobiDB-lite"/>
    </source>
</evidence>